<evidence type="ECO:0000313" key="2">
    <source>
        <dbReference type="Proteomes" id="UP000058925"/>
    </source>
</evidence>
<dbReference type="EMBL" id="CP012850">
    <property type="protein sequence ID" value="ALI35981.1"/>
    <property type="molecule type" value="Genomic_DNA"/>
</dbReference>
<evidence type="ECO:0000313" key="1">
    <source>
        <dbReference type="EMBL" id="ALI35981.1"/>
    </source>
</evidence>
<name>A0A654M0C0_9ARCH</name>
<accession>A0A654M0C0</accession>
<protein>
    <submittedName>
        <fullName evidence="1">Uncharacterized protein</fullName>
    </submittedName>
</protein>
<organism evidence="1 2">
    <name type="scientific">Candidatus Nitrosocosmicus oleophilus</name>
    <dbReference type="NCBI Taxonomy" id="1353260"/>
    <lineage>
        <taxon>Archaea</taxon>
        <taxon>Nitrososphaerota</taxon>
        <taxon>Nitrososphaeria</taxon>
        <taxon>Nitrososphaerales</taxon>
        <taxon>Nitrososphaeraceae</taxon>
        <taxon>Candidatus Nitrosocosmicus</taxon>
    </lineage>
</organism>
<dbReference type="AlphaFoldDB" id="A0A654M0C0"/>
<proteinExistence type="predicted"/>
<gene>
    <name evidence="1" type="ORF">NMY3_01778</name>
</gene>
<sequence>MGENNLILKFIHLLQFHDRRISVFYLKGFQRALSTYRQIFALISVVKKRQITCIINKL</sequence>
<dbReference type="Proteomes" id="UP000058925">
    <property type="component" value="Chromosome"/>
</dbReference>
<keyword evidence="2" id="KW-1185">Reference proteome</keyword>
<dbReference type="KEGG" id="taa:NMY3_01778"/>
<reference evidence="2" key="1">
    <citation type="submission" date="2015-10" db="EMBL/GenBank/DDBJ databases">
        <title>Niche specialization of a soil ammonia-oxidizing archaeon, Candidatus Nitrosocosmicus oleophilus.</title>
        <authorList>
            <person name="Jung M.-Y."/>
            <person name="Rhee S.-K."/>
        </authorList>
    </citation>
    <scope>NUCLEOTIDE SEQUENCE [LARGE SCALE GENOMIC DNA]</scope>
    <source>
        <strain evidence="2">MY3</strain>
    </source>
</reference>